<keyword evidence="3" id="KW-1185">Reference proteome</keyword>
<feature type="signal peptide" evidence="1">
    <location>
        <begin position="1"/>
        <end position="23"/>
    </location>
</feature>
<organism evidence="2 3">
    <name type="scientific">Vibrio thalassae</name>
    <dbReference type="NCBI Taxonomy" id="1243014"/>
    <lineage>
        <taxon>Bacteria</taxon>
        <taxon>Pseudomonadati</taxon>
        <taxon>Pseudomonadota</taxon>
        <taxon>Gammaproteobacteria</taxon>
        <taxon>Vibrionales</taxon>
        <taxon>Vibrionaceae</taxon>
        <taxon>Vibrio</taxon>
    </lineage>
</organism>
<feature type="chain" id="PRO_5013077105" description="Lipid A 3-O-deacylase (PagL)" evidence="1">
    <location>
        <begin position="24"/>
        <end position="178"/>
    </location>
</feature>
<reference evidence="3" key="1">
    <citation type="submission" date="2016-06" db="EMBL/GenBank/DDBJ databases">
        <authorList>
            <person name="Rodrigo-Torres L."/>
            <person name="Arahal R.D."/>
            <person name="Lucena T."/>
        </authorList>
    </citation>
    <scope>NUCLEOTIDE SEQUENCE [LARGE SCALE GENOMIC DNA]</scope>
    <source>
        <strain evidence="3">CECT8203</strain>
    </source>
</reference>
<dbReference type="AlphaFoldDB" id="A0A240EJX5"/>
<evidence type="ECO:0000313" key="3">
    <source>
        <dbReference type="Proteomes" id="UP000219336"/>
    </source>
</evidence>
<accession>A0A240EJX5</accession>
<name>A0A240EJX5_9VIBR</name>
<proteinExistence type="predicted"/>
<protein>
    <recommendedName>
        <fullName evidence="4">Lipid A 3-O-deacylase (PagL)</fullName>
    </recommendedName>
</protein>
<gene>
    <name evidence="2" type="ORF">VTH8203_02624</name>
</gene>
<dbReference type="RefSeq" id="WP_096994103.1">
    <property type="nucleotide sequence ID" value="NZ_JBHSII010000009.1"/>
</dbReference>
<sequence length="178" mass="19529">MLGKASRTALLTMAVTAPTLVHANNFNYNAFQVRLGADPGTFGAEFTTFFTQNTHFIVRGDSRFEGDWDLAGGIGFNGPAGQFADVYGQLLVHNIKTKDHDKWNTDFGSEFNIGSRIWFLQNVEGDARIGMLNSGGDTKFIWKIGARFHSTEALSLGAAIFDNGIYGNQVEMSVAFNF</sequence>
<evidence type="ECO:0000313" key="2">
    <source>
        <dbReference type="EMBL" id="SNX48987.1"/>
    </source>
</evidence>
<keyword evidence="1" id="KW-0732">Signal</keyword>
<dbReference type="Proteomes" id="UP000219336">
    <property type="component" value="Unassembled WGS sequence"/>
</dbReference>
<evidence type="ECO:0000256" key="1">
    <source>
        <dbReference type="SAM" id="SignalP"/>
    </source>
</evidence>
<evidence type="ECO:0008006" key="4">
    <source>
        <dbReference type="Google" id="ProtNLM"/>
    </source>
</evidence>
<dbReference type="OrthoDB" id="5814217at2"/>
<dbReference type="EMBL" id="OANU01000044">
    <property type="protein sequence ID" value="SNX48987.1"/>
    <property type="molecule type" value="Genomic_DNA"/>
</dbReference>